<name>A0A6L6QES2_9BURK</name>
<dbReference type="RefSeq" id="WP_155453091.1">
    <property type="nucleotide sequence ID" value="NZ_WNKX01000003.1"/>
</dbReference>
<reference evidence="1 2" key="1">
    <citation type="submission" date="2019-11" db="EMBL/GenBank/DDBJ databases">
        <title>Type strains purchased from KCTC, JCM and DSMZ.</title>
        <authorList>
            <person name="Lu H."/>
        </authorList>
    </citation>
    <scope>NUCLEOTIDE SEQUENCE [LARGE SCALE GENOMIC DNA]</scope>
    <source>
        <strain evidence="1 2">JCM 31587</strain>
    </source>
</reference>
<dbReference type="EMBL" id="WNKX01000003">
    <property type="protein sequence ID" value="MTW10156.1"/>
    <property type="molecule type" value="Genomic_DNA"/>
</dbReference>
<protein>
    <submittedName>
        <fullName evidence="1">Type-F conjugative transfer system pilin assembly protein TrbC</fullName>
    </submittedName>
</protein>
<dbReference type="OrthoDB" id="8557871at2"/>
<dbReference type="InterPro" id="IPR019106">
    <property type="entry name" value="T4SS_TrbC"/>
</dbReference>
<proteinExistence type="predicted"/>
<evidence type="ECO:0000313" key="1">
    <source>
        <dbReference type="EMBL" id="MTW10156.1"/>
    </source>
</evidence>
<dbReference type="Pfam" id="PF09673">
    <property type="entry name" value="TrbC_Ftype"/>
    <property type="match status" value="1"/>
</dbReference>
<sequence>MPKPLQGAPVDVASVARGFEAAGISADGRVLEHGPQLLVFVSLAMPEGALRKLIEQGERTRAVLVLRGLKDGSMVKTALAVRQLLGERKTALQIDPQGFDRFGVSQVPTFVLLRDGTQAQSCADASCVPVSSYVTLAGDVTIAYALEWIETHSSSAQREAQVLLQRLRE</sequence>
<organism evidence="1 2">
    <name type="scientific">Massilia eburnea</name>
    <dbReference type="NCBI Taxonomy" id="1776165"/>
    <lineage>
        <taxon>Bacteria</taxon>
        <taxon>Pseudomonadati</taxon>
        <taxon>Pseudomonadota</taxon>
        <taxon>Betaproteobacteria</taxon>
        <taxon>Burkholderiales</taxon>
        <taxon>Oxalobacteraceae</taxon>
        <taxon>Telluria group</taxon>
        <taxon>Massilia</taxon>
    </lineage>
</organism>
<evidence type="ECO:0000313" key="2">
    <source>
        <dbReference type="Proteomes" id="UP000472320"/>
    </source>
</evidence>
<comment type="caution">
    <text evidence="1">The sequence shown here is derived from an EMBL/GenBank/DDBJ whole genome shotgun (WGS) entry which is preliminary data.</text>
</comment>
<gene>
    <name evidence="1" type="primary">trbC</name>
    <name evidence="1" type="ORF">GM658_06030</name>
</gene>
<accession>A0A6L6QES2</accession>
<dbReference type="NCBIfam" id="TIGR02742">
    <property type="entry name" value="TrbC_Ftype"/>
    <property type="match status" value="1"/>
</dbReference>
<dbReference type="AlphaFoldDB" id="A0A6L6QES2"/>
<dbReference type="Proteomes" id="UP000472320">
    <property type="component" value="Unassembled WGS sequence"/>
</dbReference>
<dbReference type="InterPro" id="IPR014113">
    <property type="entry name" value="T4SS_TrbC_subgr"/>
</dbReference>
<keyword evidence="2" id="KW-1185">Reference proteome</keyword>